<feature type="compositionally biased region" description="Pro residues" evidence="3">
    <location>
        <begin position="532"/>
        <end position="542"/>
    </location>
</feature>
<protein>
    <recommendedName>
        <fullName evidence="4">WHIM1 domain-containing protein</fullName>
    </recommendedName>
</protein>
<evidence type="ECO:0000313" key="6">
    <source>
        <dbReference type="Proteomes" id="UP000030672"/>
    </source>
</evidence>
<proteinExistence type="predicted"/>
<keyword evidence="2" id="KW-0539">Nucleus</keyword>
<feature type="compositionally biased region" description="Basic residues" evidence="3">
    <location>
        <begin position="26"/>
        <end position="40"/>
    </location>
</feature>
<dbReference type="Pfam" id="PF15612">
    <property type="entry name" value="WHIM1"/>
    <property type="match status" value="1"/>
</dbReference>
<dbReference type="GeneID" id="63919229"/>
<dbReference type="InterPro" id="IPR028942">
    <property type="entry name" value="WHIM1_dom"/>
</dbReference>
<evidence type="ECO:0000256" key="2">
    <source>
        <dbReference type="ARBA" id="ARBA00023242"/>
    </source>
</evidence>
<reference evidence="5 6" key="1">
    <citation type="journal article" date="2014" name="BMC Genomics">
        <title>Genome sequencing of four Aureobasidium pullulans varieties: biotechnological potential, stress tolerance, and description of new species.</title>
        <authorList>
            <person name="Gostin Ar C."/>
            <person name="Ohm R.A."/>
            <person name="Kogej T."/>
            <person name="Sonjak S."/>
            <person name="Turk M."/>
            <person name="Zajc J."/>
            <person name="Zalar P."/>
            <person name="Grube M."/>
            <person name="Sun H."/>
            <person name="Han J."/>
            <person name="Sharma A."/>
            <person name="Chiniquy J."/>
            <person name="Ngan C.Y."/>
            <person name="Lipzen A."/>
            <person name="Barry K."/>
            <person name="Grigoriev I.V."/>
            <person name="Gunde-Cimerman N."/>
        </authorList>
    </citation>
    <scope>NUCLEOTIDE SEQUENCE [LARGE SCALE GENOMIC DNA]</scope>
    <source>
        <strain evidence="5 6">CBS 110374</strain>
    </source>
</reference>
<feature type="region of interest" description="Disordered" evidence="3">
    <location>
        <begin position="290"/>
        <end position="542"/>
    </location>
</feature>
<feature type="compositionally biased region" description="Basic and acidic residues" evidence="3">
    <location>
        <begin position="490"/>
        <end position="531"/>
    </location>
</feature>
<feature type="domain" description="WHIM1" evidence="4">
    <location>
        <begin position="149"/>
        <end position="189"/>
    </location>
</feature>
<feature type="compositionally biased region" description="Acidic residues" evidence="3">
    <location>
        <begin position="447"/>
        <end position="475"/>
    </location>
</feature>
<keyword evidence="6" id="KW-1185">Reference proteome</keyword>
<feature type="compositionally biased region" description="Polar residues" evidence="3">
    <location>
        <begin position="397"/>
        <end position="415"/>
    </location>
</feature>
<name>A0A074W263_AURM1</name>
<dbReference type="Proteomes" id="UP000030672">
    <property type="component" value="Unassembled WGS sequence"/>
</dbReference>
<dbReference type="GO" id="GO:0005634">
    <property type="term" value="C:nucleus"/>
    <property type="evidence" value="ECO:0007669"/>
    <property type="project" value="UniProtKB-SubCell"/>
</dbReference>
<dbReference type="STRING" id="1043003.A0A074W263"/>
<sequence length="605" mass="67083">MDDSDSSSLSSAPPTDDEKLAPIFKKMAKSKKAAPRKKKAPVTPPTPPSPPRPKRSPSPPHEESLADNPDVAFLVMFRSRFSHAFPSKLPHFGPQDIERGVAESPPSPQVEDLMCAMLALVLNRKKPVERGHHGRAMEEALSTQKHQWPLSWNRVNPLAGSRTFPDMSPAERLNLLRTLAIWSLTSSEIVSQTIKDSYKISRREDDMNQPLSVQHWGYDGDRRKYYLIEGQEDTSFRVYREANRLSQQAQWWSVAETIDEVNALAEKLETKDTTQAARRLADKMKAAVPRFEASEEKRRRREYRQARKAQFSKPEPGFSLYEGRTRGKRIRYTYSDNEDESDATGSRRSARYSGHSTPADSGPVVTASGRQVRPARTGIYGESLLSGQGETPDYAASETSRTSGGRATRNSTRLSPLNGDRKRKSRGYNSMDEDSEEDAPSSGNEWDGGDDDDDDNDEDDVDMADGEDEDDMDLDQDVKKSLVVKLKVKRPQESIKTEDAPAEEKPPPATDVSRDSVARQDLENLSTKDEPAPAPPVAEQPVPAPPVVAPLVAAPLAKEYAAEEHPAAVDSMDFEVPIQKTYHAHPPPGPLPAANVPDEQTNGSV</sequence>
<evidence type="ECO:0000259" key="4">
    <source>
        <dbReference type="Pfam" id="PF15612"/>
    </source>
</evidence>
<gene>
    <name evidence="5" type="ORF">M437DRAFT_72412</name>
</gene>
<dbReference type="AlphaFoldDB" id="A0A074W263"/>
<accession>A0A074W263</accession>
<dbReference type="PANTHER" id="PTHR42107">
    <property type="entry name" value="YALI0D24453P"/>
    <property type="match status" value="1"/>
</dbReference>
<feature type="compositionally biased region" description="Pro residues" evidence="3">
    <location>
        <begin position="42"/>
        <end position="59"/>
    </location>
</feature>
<evidence type="ECO:0000256" key="3">
    <source>
        <dbReference type="SAM" id="MobiDB-lite"/>
    </source>
</evidence>
<feature type="region of interest" description="Disordered" evidence="3">
    <location>
        <begin position="580"/>
        <end position="605"/>
    </location>
</feature>
<dbReference type="RefSeq" id="XP_040883916.1">
    <property type="nucleotide sequence ID" value="XM_041025856.1"/>
</dbReference>
<evidence type="ECO:0000256" key="1">
    <source>
        <dbReference type="ARBA" id="ARBA00004123"/>
    </source>
</evidence>
<feature type="region of interest" description="Disordered" evidence="3">
    <location>
        <begin position="1"/>
        <end position="66"/>
    </location>
</feature>
<organism evidence="5 6">
    <name type="scientific">Aureobasidium melanogenum (strain CBS 110374)</name>
    <name type="common">Aureobasidium pullulans var. melanogenum</name>
    <dbReference type="NCBI Taxonomy" id="1043003"/>
    <lineage>
        <taxon>Eukaryota</taxon>
        <taxon>Fungi</taxon>
        <taxon>Dikarya</taxon>
        <taxon>Ascomycota</taxon>
        <taxon>Pezizomycotina</taxon>
        <taxon>Dothideomycetes</taxon>
        <taxon>Dothideomycetidae</taxon>
        <taxon>Dothideales</taxon>
        <taxon>Saccotheciaceae</taxon>
        <taxon>Aureobasidium</taxon>
    </lineage>
</organism>
<dbReference type="HOGENOM" id="CLU_023536_1_0_1"/>
<dbReference type="EMBL" id="KL584825">
    <property type="protein sequence ID" value="KEQ66893.1"/>
    <property type="molecule type" value="Genomic_DNA"/>
</dbReference>
<feature type="compositionally biased region" description="Low complexity" evidence="3">
    <location>
        <begin position="1"/>
        <end position="11"/>
    </location>
</feature>
<dbReference type="PANTHER" id="PTHR42107:SF1">
    <property type="entry name" value="WHIM1 DOMAIN-CONTAINING PROTEIN"/>
    <property type="match status" value="1"/>
</dbReference>
<comment type="subcellular location">
    <subcellularLocation>
        <location evidence="1">Nucleus</location>
    </subcellularLocation>
</comment>
<evidence type="ECO:0000313" key="5">
    <source>
        <dbReference type="EMBL" id="KEQ66893.1"/>
    </source>
</evidence>